<proteinExistence type="predicted"/>
<keyword evidence="1" id="KW-1133">Transmembrane helix</keyword>
<feature type="transmembrane region" description="Helical" evidence="1">
    <location>
        <begin position="74"/>
        <end position="94"/>
    </location>
</feature>
<dbReference type="Proteomes" id="UP000886889">
    <property type="component" value="Unassembled WGS sequence"/>
</dbReference>
<keyword evidence="1" id="KW-0812">Transmembrane</keyword>
<keyword evidence="1" id="KW-0472">Membrane</keyword>
<sequence>MKRELSREKKQETEKYLSVMEDLNVVLALLILLLAAIFLMDISGYGLMLILALLLGFLMNLNMAVCAFLRGRNLFSGLTALAALAFLCFSLYLWQVLF</sequence>
<protein>
    <submittedName>
        <fullName evidence="2">Uncharacterized protein</fullName>
    </submittedName>
</protein>
<reference evidence="2" key="1">
    <citation type="submission" date="2020-10" db="EMBL/GenBank/DDBJ databases">
        <authorList>
            <person name="Gilroy R."/>
        </authorList>
    </citation>
    <scope>NUCLEOTIDE SEQUENCE</scope>
    <source>
        <strain evidence="2">ChiBcec6-7307</strain>
    </source>
</reference>
<gene>
    <name evidence="2" type="ORF">IAC80_07705</name>
</gene>
<accession>A0A9D1P1C8</accession>
<feature type="transmembrane region" description="Helical" evidence="1">
    <location>
        <begin position="21"/>
        <end position="39"/>
    </location>
</feature>
<dbReference type="EMBL" id="DVOS01000062">
    <property type="protein sequence ID" value="HIV23813.1"/>
    <property type="molecule type" value="Genomic_DNA"/>
</dbReference>
<reference evidence="2" key="2">
    <citation type="journal article" date="2021" name="PeerJ">
        <title>Extensive microbial diversity within the chicken gut microbiome revealed by metagenomics and culture.</title>
        <authorList>
            <person name="Gilroy R."/>
            <person name="Ravi A."/>
            <person name="Getino M."/>
            <person name="Pursley I."/>
            <person name="Horton D.L."/>
            <person name="Alikhan N.F."/>
            <person name="Baker D."/>
            <person name="Gharbi K."/>
            <person name="Hall N."/>
            <person name="Watson M."/>
            <person name="Adriaenssens E.M."/>
            <person name="Foster-Nyarko E."/>
            <person name="Jarju S."/>
            <person name="Secka A."/>
            <person name="Antonio M."/>
            <person name="Oren A."/>
            <person name="Chaudhuri R.R."/>
            <person name="La Ragione R."/>
            <person name="Hildebrand F."/>
            <person name="Pallen M.J."/>
        </authorList>
    </citation>
    <scope>NUCLEOTIDE SEQUENCE</scope>
    <source>
        <strain evidence="2">ChiBcec6-7307</strain>
    </source>
</reference>
<name>A0A9D1P1C8_9FIRM</name>
<dbReference type="AlphaFoldDB" id="A0A9D1P1C8"/>
<evidence type="ECO:0000256" key="1">
    <source>
        <dbReference type="SAM" id="Phobius"/>
    </source>
</evidence>
<feature type="transmembrane region" description="Helical" evidence="1">
    <location>
        <begin position="45"/>
        <end position="69"/>
    </location>
</feature>
<evidence type="ECO:0000313" key="3">
    <source>
        <dbReference type="Proteomes" id="UP000886889"/>
    </source>
</evidence>
<evidence type="ECO:0000313" key="2">
    <source>
        <dbReference type="EMBL" id="HIV23813.1"/>
    </source>
</evidence>
<organism evidence="2 3">
    <name type="scientific">Candidatus Merdiplasma excrementigallinarum</name>
    <dbReference type="NCBI Taxonomy" id="2840864"/>
    <lineage>
        <taxon>Bacteria</taxon>
        <taxon>Bacillati</taxon>
        <taxon>Bacillota</taxon>
        <taxon>Clostridia</taxon>
        <taxon>Lachnospirales</taxon>
        <taxon>Lachnospiraceae</taxon>
        <taxon>Lachnospiraceae incertae sedis</taxon>
        <taxon>Candidatus Merdiplasma</taxon>
    </lineage>
</organism>
<comment type="caution">
    <text evidence="2">The sequence shown here is derived from an EMBL/GenBank/DDBJ whole genome shotgun (WGS) entry which is preliminary data.</text>
</comment>